<dbReference type="GO" id="GO:0007018">
    <property type="term" value="P:microtubule-based movement"/>
    <property type="evidence" value="ECO:0007669"/>
    <property type="project" value="InterPro"/>
</dbReference>
<evidence type="ECO:0000313" key="7">
    <source>
        <dbReference type="Proteomes" id="UP000681720"/>
    </source>
</evidence>
<dbReference type="Gene3D" id="1.20.1270.280">
    <property type="match status" value="1"/>
</dbReference>
<organism evidence="3 7">
    <name type="scientific">Rotaria magnacalcarata</name>
    <dbReference type="NCBI Taxonomy" id="392030"/>
    <lineage>
        <taxon>Eukaryota</taxon>
        <taxon>Metazoa</taxon>
        <taxon>Spiralia</taxon>
        <taxon>Gnathifera</taxon>
        <taxon>Rotifera</taxon>
        <taxon>Eurotatoria</taxon>
        <taxon>Bdelloidea</taxon>
        <taxon>Philodinida</taxon>
        <taxon>Philodinidae</taxon>
        <taxon>Rotaria</taxon>
    </lineage>
</organism>
<gene>
    <name evidence="2" type="ORF">BYL167_LOCUS33592</name>
    <name evidence="3" type="ORF">GIL414_LOCUS36081</name>
    <name evidence="6" type="ORF">GIL414_LOCUS57381</name>
    <name evidence="4" type="ORF">SMN809_LOCUS41290</name>
    <name evidence="5" type="ORF">SMN809_LOCUS46649</name>
</gene>
<dbReference type="GO" id="GO:0030286">
    <property type="term" value="C:dynein complex"/>
    <property type="evidence" value="ECO:0007669"/>
    <property type="project" value="InterPro"/>
</dbReference>
<dbReference type="EMBL" id="CAJOBJ010208229">
    <property type="protein sequence ID" value="CAF5003347.1"/>
    <property type="molecule type" value="Genomic_DNA"/>
</dbReference>
<dbReference type="GO" id="GO:0045505">
    <property type="term" value="F:dynein intermediate chain binding"/>
    <property type="evidence" value="ECO:0007669"/>
    <property type="project" value="InterPro"/>
</dbReference>
<reference evidence="3" key="1">
    <citation type="submission" date="2021-02" db="EMBL/GenBank/DDBJ databases">
        <authorList>
            <person name="Nowell W R."/>
        </authorList>
    </citation>
    <scope>NUCLEOTIDE SEQUENCE</scope>
</reference>
<dbReference type="EMBL" id="CAJOBH010065751">
    <property type="protein sequence ID" value="CAF4447343.1"/>
    <property type="molecule type" value="Genomic_DNA"/>
</dbReference>
<evidence type="ECO:0000313" key="5">
    <source>
        <dbReference type="EMBL" id="CAF4788384.1"/>
    </source>
</evidence>
<dbReference type="PANTHER" id="PTHR46961:SF8">
    <property type="entry name" value="DYNEIN AXONEMAL HEAVY CHAIN 7"/>
    <property type="match status" value="1"/>
</dbReference>
<dbReference type="EMBL" id="CAJOBI010116068">
    <property type="protein sequence ID" value="CAF4655635.1"/>
    <property type="molecule type" value="Genomic_DNA"/>
</dbReference>
<dbReference type="GO" id="GO:0051959">
    <property type="term" value="F:dynein light intermediate chain binding"/>
    <property type="evidence" value="ECO:0007669"/>
    <property type="project" value="InterPro"/>
</dbReference>
<feature type="domain" description="Dynein heavy chain C-terminal" evidence="1">
    <location>
        <begin position="3"/>
        <end position="58"/>
    </location>
</feature>
<dbReference type="PANTHER" id="PTHR46961">
    <property type="entry name" value="DYNEIN HEAVY CHAIN 1, AXONEMAL-LIKE PROTEIN"/>
    <property type="match status" value="1"/>
</dbReference>
<sequence length="59" mass="6841">MAMRKYPTEYKQSMNTVLVQEMGRFNRLLTTVRQSLIDVQKAIKGLVVMSAELEEVFMS</sequence>
<dbReference type="InterPro" id="IPR026983">
    <property type="entry name" value="DHC"/>
</dbReference>
<feature type="non-terminal residue" evidence="3">
    <location>
        <position position="1"/>
    </location>
</feature>
<comment type="caution">
    <text evidence="3">The sequence shown here is derived from an EMBL/GenBank/DDBJ whole genome shotgun (WGS) entry which is preliminary data.</text>
</comment>
<dbReference type="Proteomes" id="UP000676336">
    <property type="component" value="Unassembled WGS sequence"/>
</dbReference>
<evidence type="ECO:0000313" key="6">
    <source>
        <dbReference type="EMBL" id="CAF5003347.1"/>
    </source>
</evidence>
<dbReference type="AlphaFoldDB" id="A0A8S2Y4K2"/>
<evidence type="ECO:0000313" key="2">
    <source>
        <dbReference type="EMBL" id="CAF4447343.1"/>
    </source>
</evidence>
<protein>
    <recommendedName>
        <fullName evidence="1">Dynein heavy chain C-terminal domain-containing protein</fullName>
    </recommendedName>
</protein>
<dbReference type="InterPro" id="IPR041228">
    <property type="entry name" value="Dynein_C"/>
</dbReference>
<dbReference type="Pfam" id="PF18199">
    <property type="entry name" value="Dynein_C"/>
    <property type="match status" value="1"/>
</dbReference>
<name>A0A8S2Y4K2_9BILA</name>
<accession>A0A8S2Y4K2</accession>
<dbReference type="Proteomes" id="UP000681720">
    <property type="component" value="Unassembled WGS sequence"/>
</dbReference>
<proteinExistence type="predicted"/>
<evidence type="ECO:0000313" key="4">
    <source>
        <dbReference type="EMBL" id="CAF4655635.1"/>
    </source>
</evidence>
<dbReference type="EMBL" id="CAJOBJ010088784">
    <property type="protein sequence ID" value="CAF4532365.1"/>
    <property type="molecule type" value="Genomic_DNA"/>
</dbReference>
<dbReference type="Proteomes" id="UP000681967">
    <property type="component" value="Unassembled WGS sequence"/>
</dbReference>
<dbReference type="EMBL" id="CAJOBI010145670">
    <property type="protein sequence ID" value="CAF4788384.1"/>
    <property type="molecule type" value="Genomic_DNA"/>
</dbReference>
<evidence type="ECO:0000313" key="3">
    <source>
        <dbReference type="EMBL" id="CAF4532365.1"/>
    </source>
</evidence>
<evidence type="ECO:0000259" key="1">
    <source>
        <dbReference type="Pfam" id="PF18199"/>
    </source>
</evidence>